<evidence type="ECO:0000256" key="3">
    <source>
        <dbReference type="ARBA" id="ARBA00023098"/>
    </source>
</evidence>
<dbReference type="Proteomes" id="UP001232156">
    <property type="component" value="Unassembled WGS sequence"/>
</dbReference>
<sequence>MPGHPSFSLVLGGGGVTGIAWLTGVMAGLVRAGWRLPGQTRFVGTSAGSVVAAELSNGVPAEELLARQLMPPQTRGEQYRPYSQREADAKNVVLVNKTGGDLRAARQRIGAFALRSETPDLATRREIIQSRLSMPEWPDASLLLTAVDVVTGERVVLQRASGLTLLDAVMASCAVPGVWPVVPFDDRGLMDGGLHSMTNADLALGSTHALILAPLGYSEGNPVSGHLRSEEAALRATGMDVHVIVPDEQSQEAIGDNVLDPSRIEESAHAGLRQSERERKELGKKK</sequence>
<reference evidence="8 9" key="1">
    <citation type="submission" date="2023-08" db="EMBL/GenBank/DDBJ databases">
        <title>Alcaligenaceae gen. nov., a novel taxon isolated from the sludge of Yixing Pesticide Factory.</title>
        <authorList>
            <person name="Ruan L."/>
        </authorList>
    </citation>
    <scope>NUCLEOTIDE SEQUENCE [LARGE SCALE GENOMIC DNA]</scope>
    <source>
        <strain evidence="8 9">LG-2</strain>
    </source>
</reference>
<dbReference type="InterPro" id="IPR016035">
    <property type="entry name" value="Acyl_Trfase/lysoPLipase"/>
</dbReference>
<dbReference type="InterPro" id="IPR002641">
    <property type="entry name" value="PNPLA_dom"/>
</dbReference>
<dbReference type="EMBL" id="JAUZQE010000030">
    <property type="protein sequence ID" value="MDR4126622.1"/>
    <property type="molecule type" value="Genomic_DNA"/>
</dbReference>
<organism evidence="8 9">
    <name type="scientific">Yanghanlia caeni</name>
    <dbReference type="NCBI Taxonomy" id="3064283"/>
    <lineage>
        <taxon>Bacteria</taxon>
        <taxon>Pseudomonadati</taxon>
        <taxon>Pseudomonadota</taxon>
        <taxon>Betaproteobacteria</taxon>
        <taxon>Burkholderiales</taxon>
        <taxon>Alcaligenaceae</taxon>
        <taxon>Yanghanlia</taxon>
    </lineage>
</organism>
<feature type="transmembrane region" description="Helical" evidence="6">
    <location>
        <begin position="6"/>
        <end position="30"/>
    </location>
</feature>
<dbReference type="PANTHER" id="PTHR14226">
    <property type="entry name" value="NEUROPATHY TARGET ESTERASE/SWISS CHEESE D.MELANOGASTER"/>
    <property type="match status" value="1"/>
</dbReference>
<comment type="caution">
    <text evidence="8">The sequence shown here is derived from an EMBL/GenBank/DDBJ whole genome shotgun (WGS) entry which is preliminary data.</text>
</comment>
<proteinExistence type="predicted"/>
<evidence type="ECO:0000256" key="6">
    <source>
        <dbReference type="SAM" id="Phobius"/>
    </source>
</evidence>
<feature type="domain" description="PNPLA" evidence="7">
    <location>
        <begin position="9"/>
        <end position="205"/>
    </location>
</feature>
<dbReference type="InterPro" id="IPR050301">
    <property type="entry name" value="NTE"/>
</dbReference>
<dbReference type="PROSITE" id="PS51635">
    <property type="entry name" value="PNPLA"/>
    <property type="match status" value="1"/>
</dbReference>
<dbReference type="SUPFAM" id="SSF52151">
    <property type="entry name" value="FabD/lysophospholipase-like"/>
    <property type="match status" value="1"/>
</dbReference>
<keyword evidence="6" id="KW-1133">Transmembrane helix</keyword>
<evidence type="ECO:0000313" key="9">
    <source>
        <dbReference type="Proteomes" id="UP001232156"/>
    </source>
</evidence>
<protein>
    <submittedName>
        <fullName evidence="8">Patatin-like phospholipase family protein</fullName>
    </submittedName>
</protein>
<feature type="short sequence motif" description="GXSXG" evidence="4">
    <location>
        <begin position="44"/>
        <end position="48"/>
    </location>
</feature>
<keyword evidence="1 4" id="KW-0378">Hydrolase</keyword>
<feature type="region of interest" description="Disordered" evidence="5">
    <location>
        <begin position="266"/>
        <end position="286"/>
    </location>
</feature>
<dbReference type="Gene3D" id="3.40.1090.10">
    <property type="entry name" value="Cytosolic phospholipase A2 catalytic domain"/>
    <property type="match status" value="2"/>
</dbReference>
<evidence type="ECO:0000256" key="2">
    <source>
        <dbReference type="ARBA" id="ARBA00022963"/>
    </source>
</evidence>
<evidence type="ECO:0000256" key="1">
    <source>
        <dbReference type="ARBA" id="ARBA00022801"/>
    </source>
</evidence>
<dbReference type="RefSeq" id="WP_347287345.1">
    <property type="nucleotide sequence ID" value="NZ_JAUZQE010000030.1"/>
</dbReference>
<accession>A0ABU1D8Q1</accession>
<keyword evidence="2 4" id="KW-0442">Lipid degradation</keyword>
<dbReference type="Pfam" id="PF01734">
    <property type="entry name" value="Patatin"/>
    <property type="match status" value="1"/>
</dbReference>
<evidence type="ECO:0000313" key="8">
    <source>
        <dbReference type="EMBL" id="MDR4126622.1"/>
    </source>
</evidence>
<dbReference type="PANTHER" id="PTHR14226:SF57">
    <property type="entry name" value="BLR7027 PROTEIN"/>
    <property type="match status" value="1"/>
</dbReference>
<keyword evidence="6" id="KW-0472">Membrane</keyword>
<evidence type="ECO:0000256" key="5">
    <source>
        <dbReference type="SAM" id="MobiDB-lite"/>
    </source>
</evidence>
<keyword evidence="6" id="KW-0812">Transmembrane</keyword>
<gene>
    <name evidence="8" type="ORF">Q8947_11590</name>
</gene>
<keyword evidence="3 4" id="KW-0443">Lipid metabolism</keyword>
<feature type="active site" description="Nucleophile" evidence="4">
    <location>
        <position position="46"/>
    </location>
</feature>
<feature type="short sequence motif" description="GXGXXG" evidence="4">
    <location>
        <begin position="13"/>
        <end position="18"/>
    </location>
</feature>
<evidence type="ECO:0000256" key="4">
    <source>
        <dbReference type="PROSITE-ProRule" id="PRU01161"/>
    </source>
</evidence>
<keyword evidence="9" id="KW-1185">Reference proteome</keyword>
<feature type="short sequence motif" description="DGA/G" evidence="4">
    <location>
        <begin position="191"/>
        <end position="193"/>
    </location>
</feature>
<feature type="active site" description="Proton acceptor" evidence="4">
    <location>
        <position position="191"/>
    </location>
</feature>
<name>A0ABU1D8Q1_9BURK</name>
<evidence type="ECO:0000259" key="7">
    <source>
        <dbReference type="PROSITE" id="PS51635"/>
    </source>
</evidence>